<comment type="subcellular location">
    <subcellularLocation>
        <location evidence="1">Endoplasmic reticulum membrane</location>
        <topology evidence="1">Single-pass type II membrane protein</topology>
    </subcellularLocation>
</comment>
<dbReference type="InterPro" id="IPR035957">
    <property type="entry name" value="Crust_neurohorm_sf"/>
</dbReference>
<dbReference type="SUPFAM" id="SSF81778">
    <property type="entry name" value="Crustacean CHH/MIH/GIH neurohormone"/>
    <property type="match status" value="1"/>
</dbReference>
<keyword evidence="10" id="KW-1185">Reference proteome</keyword>
<dbReference type="InterPro" id="IPR029044">
    <property type="entry name" value="Nucleotide-diphossugar_trans"/>
</dbReference>
<feature type="domain" description="Glycosyl transferase 64" evidence="8">
    <location>
        <begin position="2"/>
        <end position="140"/>
    </location>
</feature>
<dbReference type="Pfam" id="PF09258">
    <property type="entry name" value="Glyco_transf_64"/>
    <property type="match status" value="1"/>
</dbReference>
<dbReference type="GO" id="GO:0005789">
    <property type="term" value="C:endoplasmic reticulum membrane"/>
    <property type="evidence" value="ECO:0007669"/>
    <property type="project" value="UniProtKB-SubCell"/>
</dbReference>
<evidence type="ECO:0000256" key="6">
    <source>
        <dbReference type="ARBA" id="ARBA00023157"/>
    </source>
</evidence>
<keyword evidence="6" id="KW-1015">Disulfide bond</keyword>
<evidence type="ECO:0000256" key="3">
    <source>
        <dbReference type="ARBA" id="ARBA00010271"/>
    </source>
</evidence>
<accession>A0A811L541</accession>
<dbReference type="Proteomes" id="UP000614601">
    <property type="component" value="Unassembled WGS sequence"/>
</dbReference>
<dbReference type="EMBL" id="CAJFDH010000005">
    <property type="protein sequence ID" value="CAD5223371.1"/>
    <property type="molecule type" value="Genomic_DNA"/>
</dbReference>
<name>A0A811L541_9BILA</name>
<evidence type="ECO:0000256" key="7">
    <source>
        <dbReference type="SAM" id="MobiDB-lite"/>
    </source>
</evidence>
<comment type="similarity">
    <text evidence="2">Belongs to the arthropod CHH/MIH/GIH/VIH hormone family.</text>
</comment>
<dbReference type="OrthoDB" id="5954868at2759"/>
<evidence type="ECO:0000259" key="8">
    <source>
        <dbReference type="Pfam" id="PF09258"/>
    </source>
</evidence>
<evidence type="ECO:0000256" key="4">
    <source>
        <dbReference type="ARBA" id="ARBA00022679"/>
    </source>
</evidence>
<dbReference type="SUPFAM" id="SSF53448">
    <property type="entry name" value="Nucleotide-diphospho-sugar transferases"/>
    <property type="match status" value="1"/>
</dbReference>
<comment type="caution">
    <text evidence="9">The sequence shown here is derived from an EMBL/GenBank/DDBJ whole genome shotgun (WGS) entry which is preliminary data.</text>
</comment>
<organism evidence="9 10">
    <name type="scientific">Bursaphelenchus okinawaensis</name>
    <dbReference type="NCBI Taxonomy" id="465554"/>
    <lineage>
        <taxon>Eukaryota</taxon>
        <taxon>Metazoa</taxon>
        <taxon>Ecdysozoa</taxon>
        <taxon>Nematoda</taxon>
        <taxon>Chromadorea</taxon>
        <taxon>Rhabditida</taxon>
        <taxon>Tylenchina</taxon>
        <taxon>Tylenchomorpha</taxon>
        <taxon>Aphelenchoidea</taxon>
        <taxon>Aphelenchoididae</taxon>
        <taxon>Bursaphelenchus</taxon>
    </lineage>
</organism>
<dbReference type="AlphaFoldDB" id="A0A811L541"/>
<sequence>MKVNSLNNRFLPFDFINTDAVISADDDFGSRDGIIDTTFDVWKSNHNSLVGMFSRYAGRDLETNLSTYENPSQKFRFKYNLVLTGGAMFHKKFLFAYTFTMDQRIGDHTHKMFNCEDIAMNFLAAHLYPEAGPIKTSDIFNLIGKYRKTGSLSLRAVQGGALKPHKNSLAQDVEHRYWSDEPYDYKKCDIYVNHTNAFIVFNRICEYCHGFRDHENPNYHYQCLEFCFYNARFDECWKATVASGWDCVRDERIAGCIRRHGYRGLDRLVADEDEVTTKEIEEYNDVRKPNDTFFDKPKKDVKKAELKADQKEEKVELKADQKKEKEELKSDQKEEKEELKSGKKEEKEELKSEQKGNDYE</sequence>
<dbReference type="PANTHER" id="PTHR48261:SF2">
    <property type="entry name" value="ACETYLGLUCOSAMINYLTRANSFERASE"/>
    <property type="match status" value="1"/>
</dbReference>
<evidence type="ECO:0000256" key="1">
    <source>
        <dbReference type="ARBA" id="ARBA00004648"/>
    </source>
</evidence>
<evidence type="ECO:0000313" key="9">
    <source>
        <dbReference type="EMBL" id="CAD5223371.1"/>
    </source>
</evidence>
<dbReference type="Gene3D" id="1.10.2010.10">
    <property type="entry name" value="Crustacean CHH/MIH/GIH neurohormone"/>
    <property type="match status" value="1"/>
</dbReference>
<evidence type="ECO:0000256" key="5">
    <source>
        <dbReference type="ARBA" id="ARBA00023136"/>
    </source>
</evidence>
<dbReference type="InterPro" id="IPR004263">
    <property type="entry name" value="Exostosin"/>
</dbReference>
<dbReference type="InterPro" id="IPR015338">
    <property type="entry name" value="GT64_dom"/>
</dbReference>
<proteinExistence type="inferred from homology"/>
<dbReference type="EMBL" id="CAJFCW020000005">
    <property type="protein sequence ID" value="CAG9117663.1"/>
    <property type="molecule type" value="Genomic_DNA"/>
</dbReference>
<gene>
    <name evidence="9" type="ORF">BOKJ2_LOCUS10141</name>
</gene>
<evidence type="ECO:0000256" key="2">
    <source>
        <dbReference type="ARBA" id="ARBA00005447"/>
    </source>
</evidence>
<dbReference type="GO" id="GO:1901135">
    <property type="term" value="P:carbohydrate derivative metabolic process"/>
    <property type="evidence" value="ECO:0007669"/>
    <property type="project" value="UniProtKB-ARBA"/>
</dbReference>
<reference evidence="9" key="1">
    <citation type="submission" date="2020-09" db="EMBL/GenBank/DDBJ databases">
        <authorList>
            <person name="Kikuchi T."/>
        </authorList>
    </citation>
    <scope>NUCLEOTIDE SEQUENCE</scope>
    <source>
        <strain evidence="9">SH1</strain>
    </source>
</reference>
<dbReference type="Gene3D" id="3.90.550.10">
    <property type="entry name" value="Spore Coat Polysaccharide Biosynthesis Protein SpsA, Chain A"/>
    <property type="match status" value="1"/>
</dbReference>
<dbReference type="Proteomes" id="UP000783686">
    <property type="component" value="Unassembled WGS sequence"/>
</dbReference>
<evidence type="ECO:0000313" key="10">
    <source>
        <dbReference type="Proteomes" id="UP000614601"/>
    </source>
</evidence>
<keyword evidence="4" id="KW-0808">Transferase</keyword>
<dbReference type="PANTHER" id="PTHR48261">
    <property type="entry name" value="ACETYLGLUCOSAMINYLTRANSFERASE"/>
    <property type="match status" value="1"/>
</dbReference>
<comment type="similarity">
    <text evidence="3">Belongs to the glycosyltransferase 47 family.</text>
</comment>
<keyword evidence="5" id="KW-0472">Membrane</keyword>
<dbReference type="GO" id="GO:0016757">
    <property type="term" value="F:glycosyltransferase activity"/>
    <property type="evidence" value="ECO:0007669"/>
    <property type="project" value="InterPro"/>
</dbReference>
<feature type="region of interest" description="Disordered" evidence="7">
    <location>
        <begin position="299"/>
        <end position="360"/>
    </location>
</feature>
<protein>
    <recommendedName>
        <fullName evidence="8">Glycosyl transferase 64 domain-containing protein</fullName>
    </recommendedName>
</protein>